<dbReference type="Pfam" id="PF00589">
    <property type="entry name" value="Phage_integrase"/>
    <property type="match status" value="1"/>
</dbReference>
<feature type="domain" description="Tyr recombinase" evidence="6">
    <location>
        <begin position="135"/>
        <end position="328"/>
    </location>
</feature>
<dbReference type="PROSITE" id="PS51898">
    <property type="entry name" value="TYR_RECOMBINASE"/>
    <property type="match status" value="1"/>
</dbReference>
<protein>
    <submittedName>
        <fullName evidence="8">Integrase family protein</fullName>
    </submittedName>
</protein>
<dbReference type="PANTHER" id="PTHR30349">
    <property type="entry name" value="PHAGE INTEGRASE-RELATED"/>
    <property type="match status" value="1"/>
</dbReference>
<proteinExistence type="inferred from homology"/>
<dbReference type="InterPro" id="IPR002104">
    <property type="entry name" value="Integrase_catalytic"/>
</dbReference>
<dbReference type="HOGENOM" id="CLU_027562_9_6_3"/>
<dbReference type="AlphaFoldDB" id="K9Y0F2"/>
<sequence>MRSQKQVSSSRRKGKERLAILPTTEAMLEAFVAFLELDVAAGDAAPDTVTTYLRRVNQYLNWCGEQKVNPALATEEDLKSYRRYLIGEKKLKSSTIAITLVAVRRFYTSAVARKLVKENPVMGIKPPREKVDAAERITFLEEEELRYLLSMIPRDDSLESLRDLALVAIMALQGPRTLELHQADFGDLIRSGKNWGLRVEGKGNIRTIPLRPDLAEVLWQYLEAREARGEILTKKSPLFISLSHKTHFQRLSRRGIRWIVDKYLEAANLKHASGRTLSAHSLRHTAGTLGIKGEGDLRQVQDLLGHSDLKTTAIYLHVRERYTHNPALNIDVEI</sequence>
<evidence type="ECO:0000256" key="3">
    <source>
        <dbReference type="ARBA" id="ARBA00023125"/>
    </source>
</evidence>
<keyword evidence="2" id="KW-0229">DNA integration</keyword>
<dbReference type="InterPro" id="IPR013762">
    <property type="entry name" value="Integrase-like_cat_sf"/>
</dbReference>
<dbReference type="GO" id="GO:0003677">
    <property type="term" value="F:DNA binding"/>
    <property type="evidence" value="ECO:0007669"/>
    <property type="project" value="UniProtKB-UniRule"/>
</dbReference>
<dbReference type="PANTHER" id="PTHR30349:SF41">
    <property type="entry name" value="INTEGRASE_RECOMBINASE PROTEIN MJ0367-RELATED"/>
    <property type="match status" value="1"/>
</dbReference>
<dbReference type="InterPro" id="IPR004107">
    <property type="entry name" value="Integrase_SAM-like_N"/>
</dbReference>
<dbReference type="KEGG" id="scs:Sta7437_4877"/>
<evidence type="ECO:0000259" key="7">
    <source>
        <dbReference type="PROSITE" id="PS51900"/>
    </source>
</evidence>
<reference evidence="9" key="1">
    <citation type="journal article" date="2013" name="Proc. Natl. Acad. Sci. U.S.A.">
        <title>Improving the coverage of the cyanobacterial phylum using diversity-driven genome sequencing.</title>
        <authorList>
            <person name="Shih P.M."/>
            <person name="Wu D."/>
            <person name="Latifi A."/>
            <person name="Axen S.D."/>
            <person name="Fewer D.P."/>
            <person name="Talla E."/>
            <person name="Calteau A."/>
            <person name="Cai F."/>
            <person name="Tandeau de Marsac N."/>
            <person name="Rippka R."/>
            <person name="Herdman M."/>
            <person name="Sivonen K."/>
            <person name="Coursin T."/>
            <person name="Laurent T."/>
            <person name="Goodwin L."/>
            <person name="Nolan M."/>
            <person name="Davenport K.W."/>
            <person name="Han C.S."/>
            <person name="Rubin E.M."/>
            <person name="Eisen J.A."/>
            <person name="Woyke T."/>
            <person name="Gugger M."/>
            <person name="Kerfeld C.A."/>
        </authorList>
    </citation>
    <scope>NUCLEOTIDE SEQUENCE [LARGE SCALE GENOMIC DNA]</scope>
    <source>
        <strain evidence="9">ATCC 29371 / PCC 7437</strain>
        <plasmid evidence="9">Plasmid pSTA7437.02</plasmid>
    </source>
</reference>
<evidence type="ECO:0000259" key="6">
    <source>
        <dbReference type="PROSITE" id="PS51898"/>
    </source>
</evidence>
<dbReference type="InterPro" id="IPR044068">
    <property type="entry name" value="CB"/>
</dbReference>
<keyword evidence="9" id="KW-1185">Reference proteome</keyword>
<evidence type="ECO:0000256" key="1">
    <source>
        <dbReference type="ARBA" id="ARBA00008857"/>
    </source>
</evidence>
<dbReference type="GO" id="GO:0006310">
    <property type="term" value="P:DNA recombination"/>
    <property type="evidence" value="ECO:0007669"/>
    <property type="project" value="UniProtKB-KW"/>
</dbReference>
<evidence type="ECO:0000256" key="4">
    <source>
        <dbReference type="ARBA" id="ARBA00023172"/>
    </source>
</evidence>
<evidence type="ECO:0000256" key="5">
    <source>
        <dbReference type="PROSITE-ProRule" id="PRU01248"/>
    </source>
</evidence>
<dbReference type="EMBL" id="CP003655">
    <property type="protein sequence ID" value="AFZ38305.1"/>
    <property type="molecule type" value="Genomic_DNA"/>
</dbReference>
<dbReference type="InterPro" id="IPR050090">
    <property type="entry name" value="Tyrosine_recombinase_XerCD"/>
</dbReference>
<dbReference type="GO" id="GO:0015074">
    <property type="term" value="P:DNA integration"/>
    <property type="evidence" value="ECO:0007669"/>
    <property type="project" value="UniProtKB-KW"/>
</dbReference>
<keyword evidence="8" id="KW-0614">Plasmid</keyword>
<organism evidence="8 9">
    <name type="scientific">Stanieria cyanosphaera (strain ATCC 29371 / PCC 7437)</name>
    <dbReference type="NCBI Taxonomy" id="111780"/>
    <lineage>
        <taxon>Bacteria</taxon>
        <taxon>Bacillati</taxon>
        <taxon>Cyanobacteriota</taxon>
        <taxon>Cyanophyceae</taxon>
        <taxon>Pleurocapsales</taxon>
        <taxon>Dermocarpellaceae</taxon>
        <taxon>Stanieria</taxon>
    </lineage>
</organism>
<keyword evidence="4" id="KW-0233">DNA recombination</keyword>
<dbReference type="InterPro" id="IPR010998">
    <property type="entry name" value="Integrase_recombinase_N"/>
</dbReference>
<gene>
    <name evidence="8" type="ordered locus">Sta7437_4877</name>
</gene>
<evidence type="ECO:0000313" key="8">
    <source>
        <dbReference type="EMBL" id="AFZ38305.1"/>
    </source>
</evidence>
<dbReference type="Pfam" id="PF13495">
    <property type="entry name" value="Phage_int_SAM_4"/>
    <property type="match status" value="1"/>
</dbReference>
<evidence type="ECO:0000256" key="2">
    <source>
        <dbReference type="ARBA" id="ARBA00022908"/>
    </source>
</evidence>
<name>K9Y0F2_STAC7</name>
<dbReference type="SUPFAM" id="SSF56349">
    <property type="entry name" value="DNA breaking-rejoining enzymes"/>
    <property type="match status" value="1"/>
</dbReference>
<evidence type="ECO:0000313" key="9">
    <source>
        <dbReference type="Proteomes" id="UP000010473"/>
    </source>
</evidence>
<feature type="domain" description="Core-binding (CB)" evidence="7">
    <location>
        <begin position="22"/>
        <end position="111"/>
    </location>
</feature>
<keyword evidence="3 5" id="KW-0238">DNA-binding</keyword>
<comment type="similarity">
    <text evidence="1">Belongs to the 'phage' integrase family.</text>
</comment>
<dbReference type="Proteomes" id="UP000010473">
    <property type="component" value="Plasmid pSTA7437.02"/>
</dbReference>
<dbReference type="Gene3D" id="1.10.150.130">
    <property type="match status" value="1"/>
</dbReference>
<dbReference type="PROSITE" id="PS51900">
    <property type="entry name" value="CB"/>
    <property type="match status" value="1"/>
</dbReference>
<dbReference type="InterPro" id="IPR011010">
    <property type="entry name" value="DNA_brk_join_enz"/>
</dbReference>
<geneLocation type="plasmid" evidence="8 9">
    <name>pSTA7437.02</name>
</geneLocation>
<dbReference type="Gene3D" id="1.10.443.10">
    <property type="entry name" value="Intergrase catalytic core"/>
    <property type="match status" value="1"/>
</dbReference>
<accession>K9Y0F2</accession>